<sequence>MNGGFMPIANILGVIIILAVAYLFSESRSSIKVKDAGRTLALQFAIALLALAIPAGTTILNKVSGAITHVITFANEGMYFVFGELSNWGSVEAAFGGATGQKGVGTILAFQVFPIIIFLATLFAILFHLRIMDMVIKFLGGIVRFVTGASRLESTVSAASIFVGMVEAPLAILPYLKKMTRSQLFTVMSCGMASIAGTVLVVYISLGVDAKLLIIASFMAAPGGLLMGKLLIPETETPFDIKDFKNVEEDPNKATNLIEAATTGALTGLEIMLNVLAVIIAFVAVIALVNGIFSGIGGWFGHDDFTLETVFGYVFAPIAWLIGVPTDEVLRAGPFLGQKLVANEFLAYLNFTKDMANFSLQGQVAITVALCGFANFVGVGILMAGLGSVVPERKKEISALGMKSLLAGSLSNFMSAALVGIVLWIAALMGLHPLT</sequence>
<evidence type="ECO:0000256" key="2">
    <source>
        <dbReference type="ARBA" id="ARBA00009033"/>
    </source>
</evidence>
<feature type="transmembrane region" description="Helical" evidence="7">
    <location>
        <begin position="6"/>
        <end position="24"/>
    </location>
</feature>
<dbReference type="PANTHER" id="PTHR10590:SF4">
    <property type="entry name" value="SOLUTE CARRIER FAMILY 28 MEMBER 3"/>
    <property type="match status" value="1"/>
</dbReference>
<dbReference type="Pfam" id="PF01773">
    <property type="entry name" value="Nucleos_tra2_N"/>
    <property type="match status" value="1"/>
</dbReference>
<evidence type="ECO:0000256" key="5">
    <source>
        <dbReference type="ARBA" id="ARBA00022989"/>
    </source>
</evidence>
<dbReference type="GO" id="GO:0005886">
    <property type="term" value="C:plasma membrane"/>
    <property type="evidence" value="ECO:0007669"/>
    <property type="project" value="UniProtKB-SubCell"/>
</dbReference>
<keyword evidence="6 7" id="KW-0472">Membrane</keyword>
<keyword evidence="3" id="KW-1003">Cell membrane</keyword>
<dbReference type="Pfam" id="PF07670">
    <property type="entry name" value="Gate"/>
    <property type="match status" value="1"/>
</dbReference>
<protein>
    <submittedName>
        <fullName evidence="11">NupC/NupG family nucleoside CNT transporter</fullName>
    </submittedName>
</protein>
<feature type="transmembrane region" description="Helical" evidence="7">
    <location>
        <begin position="275"/>
        <end position="300"/>
    </location>
</feature>
<dbReference type="InterPro" id="IPR011642">
    <property type="entry name" value="Gate_dom"/>
</dbReference>
<feature type="transmembrane region" description="Helical" evidence="7">
    <location>
        <begin position="212"/>
        <end position="232"/>
    </location>
</feature>
<dbReference type="EMBL" id="DRMN01000314">
    <property type="protein sequence ID" value="HFB55217.1"/>
    <property type="molecule type" value="Genomic_DNA"/>
</dbReference>
<feature type="transmembrane region" description="Helical" evidence="7">
    <location>
        <begin position="364"/>
        <end position="389"/>
    </location>
</feature>
<gene>
    <name evidence="11" type="ORF">ENJ46_04760</name>
</gene>
<comment type="caution">
    <text evidence="11">The sequence shown here is derived from an EMBL/GenBank/DDBJ whole genome shotgun (WGS) entry which is preliminary data.</text>
</comment>
<name>A0A7C3GLU3_9PROT</name>
<dbReference type="InterPro" id="IPR008276">
    <property type="entry name" value="C_nuclsd_transpt"/>
</dbReference>
<dbReference type="AlphaFoldDB" id="A0A7C3GLU3"/>
<feature type="transmembrane region" description="Helical" evidence="7">
    <location>
        <begin position="183"/>
        <end position="206"/>
    </location>
</feature>
<evidence type="ECO:0000259" key="8">
    <source>
        <dbReference type="Pfam" id="PF01773"/>
    </source>
</evidence>
<evidence type="ECO:0000256" key="6">
    <source>
        <dbReference type="ARBA" id="ARBA00023136"/>
    </source>
</evidence>
<reference evidence="11" key="1">
    <citation type="journal article" date="2020" name="mSystems">
        <title>Genome- and Community-Level Interaction Insights into Carbon Utilization and Element Cycling Functions of Hydrothermarchaeota in Hydrothermal Sediment.</title>
        <authorList>
            <person name="Zhou Z."/>
            <person name="Liu Y."/>
            <person name="Xu W."/>
            <person name="Pan J."/>
            <person name="Luo Z.H."/>
            <person name="Li M."/>
        </authorList>
    </citation>
    <scope>NUCLEOTIDE SEQUENCE [LARGE SCALE GENOMIC DNA]</scope>
    <source>
        <strain evidence="11">HyVt-489</strain>
    </source>
</reference>
<evidence type="ECO:0000259" key="10">
    <source>
        <dbReference type="Pfam" id="PF07670"/>
    </source>
</evidence>
<evidence type="ECO:0000313" key="11">
    <source>
        <dbReference type="EMBL" id="HFB55217.1"/>
    </source>
</evidence>
<organism evidence="11">
    <name type="scientific">Hellea balneolensis</name>
    <dbReference type="NCBI Taxonomy" id="287478"/>
    <lineage>
        <taxon>Bacteria</taxon>
        <taxon>Pseudomonadati</taxon>
        <taxon>Pseudomonadota</taxon>
        <taxon>Alphaproteobacteria</taxon>
        <taxon>Maricaulales</taxon>
        <taxon>Robiginitomaculaceae</taxon>
        <taxon>Hellea</taxon>
    </lineage>
</organism>
<feature type="domain" description="Concentrative nucleoside transporter N-terminal" evidence="8">
    <location>
        <begin position="12"/>
        <end position="85"/>
    </location>
</feature>
<evidence type="ECO:0000256" key="7">
    <source>
        <dbReference type="SAM" id="Phobius"/>
    </source>
</evidence>
<dbReference type="Pfam" id="PF07662">
    <property type="entry name" value="Nucleos_tra2_C"/>
    <property type="match status" value="1"/>
</dbReference>
<feature type="transmembrane region" description="Helical" evidence="7">
    <location>
        <begin position="410"/>
        <end position="431"/>
    </location>
</feature>
<dbReference type="Proteomes" id="UP000886042">
    <property type="component" value="Unassembled WGS sequence"/>
</dbReference>
<keyword evidence="5 7" id="KW-1133">Transmembrane helix</keyword>
<feature type="transmembrane region" description="Helical" evidence="7">
    <location>
        <begin position="107"/>
        <end position="127"/>
    </location>
</feature>
<evidence type="ECO:0000259" key="9">
    <source>
        <dbReference type="Pfam" id="PF07662"/>
    </source>
</evidence>
<evidence type="ECO:0000256" key="4">
    <source>
        <dbReference type="ARBA" id="ARBA00022692"/>
    </source>
</evidence>
<accession>A0A7C3GLU3</accession>
<dbReference type="GO" id="GO:0015293">
    <property type="term" value="F:symporter activity"/>
    <property type="evidence" value="ECO:0007669"/>
    <property type="project" value="TreeGrafter"/>
</dbReference>
<dbReference type="InterPro" id="IPR011657">
    <property type="entry name" value="CNT_C_dom"/>
</dbReference>
<keyword evidence="4 7" id="KW-0812">Transmembrane</keyword>
<dbReference type="InterPro" id="IPR002668">
    <property type="entry name" value="CNT_N_dom"/>
</dbReference>
<dbReference type="PANTHER" id="PTHR10590">
    <property type="entry name" value="SODIUM/NUCLEOSIDE COTRANSPORTER"/>
    <property type="match status" value="1"/>
</dbReference>
<evidence type="ECO:0000256" key="3">
    <source>
        <dbReference type="ARBA" id="ARBA00022475"/>
    </source>
</evidence>
<feature type="transmembrane region" description="Helical" evidence="7">
    <location>
        <begin position="158"/>
        <end position="176"/>
    </location>
</feature>
<comment type="subcellular location">
    <subcellularLocation>
        <location evidence="1">Cell membrane</location>
        <topology evidence="1">Multi-pass membrane protein</topology>
    </subcellularLocation>
</comment>
<feature type="transmembrane region" description="Helical" evidence="7">
    <location>
        <begin position="36"/>
        <end position="55"/>
    </location>
</feature>
<evidence type="ECO:0000256" key="1">
    <source>
        <dbReference type="ARBA" id="ARBA00004651"/>
    </source>
</evidence>
<comment type="similarity">
    <text evidence="2">Belongs to the concentrative nucleoside transporter (CNT) (TC 2.A.41) family.</text>
</comment>
<proteinExistence type="inferred from homology"/>
<feature type="domain" description="Nucleoside transporter/FeoB GTPase Gate" evidence="10">
    <location>
        <begin position="109"/>
        <end position="206"/>
    </location>
</feature>
<dbReference type="GO" id="GO:0005337">
    <property type="term" value="F:nucleoside transmembrane transporter activity"/>
    <property type="evidence" value="ECO:0007669"/>
    <property type="project" value="InterPro"/>
</dbReference>
<feature type="domain" description="Concentrative nucleoside transporter C-terminal" evidence="9">
    <location>
        <begin position="213"/>
        <end position="420"/>
    </location>
</feature>